<proteinExistence type="predicted"/>
<protein>
    <submittedName>
        <fullName evidence="2">Uncharacterized protein</fullName>
    </submittedName>
</protein>
<accession>A0A1F6XNN7</accession>
<keyword evidence="1" id="KW-1133">Transmembrane helix</keyword>
<evidence type="ECO:0000256" key="1">
    <source>
        <dbReference type="SAM" id="Phobius"/>
    </source>
</evidence>
<evidence type="ECO:0000313" key="3">
    <source>
        <dbReference type="Proteomes" id="UP000178104"/>
    </source>
</evidence>
<feature type="transmembrane region" description="Helical" evidence="1">
    <location>
        <begin position="7"/>
        <end position="27"/>
    </location>
</feature>
<keyword evidence="1" id="KW-0472">Membrane</keyword>
<name>A0A1F6XNN7_9BACT</name>
<gene>
    <name evidence="2" type="ORF">A2917_00280</name>
</gene>
<dbReference type="Proteomes" id="UP000178104">
    <property type="component" value="Unassembled WGS sequence"/>
</dbReference>
<evidence type="ECO:0000313" key="2">
    <source>
        <dbReference type="EMBL" id="OGI95744.1"/>
    </source>
</evidence>
<feature type="transmembrane region" description="Helical" evidence="1">
    <location>
        <begin position="33"/>
        <end position="55"/>
    </location>
</feature>
<dbReference type="EMBL" id="MFVE01000002">
    <property type="protein sequence ID" value="OGI95744.1"/>
    <property type="molecule type" value="Genomic_DNA"/>
</dbReference>
<organism evidence="2 3">
    <name type="scientific">Candidatus Nomurabacteria bacterium RIFCSPLOWO2_01_FULL_42_17</name>
    <dbReference type="NCBI Taxonomy" id="1801780"/>
    <lineage>
        <taxon>Bacteria</taxon>
        <taxon>Candidatus Nomuraibacteriota</taxon>
    </lineage>
</organism>
<keyword evidence="1" id="KW-0812">Transmembrane</keyword>
<dbReference type="AlphaFoldDB" id="A0A1F6XNN7"/>
<comment type="caution">
    <text evidence="2">The sequence shown here is derived from an EMBL/GenBank/DDBJ whole genome shotgun (WGS) entry which is preliminary data.</text>
</comment>
<sequence>MTKNKFVYVVSVIFLIIGILHILRLLNGWEAQIGSFVIPMWISFVAVVVAFYLSFQGFRMAKHN</sequence>
<reference evidence="2 3" key="1">
    <citation type="journal article" date="2016" name="Nat. Commun.">
        <title>Thousands of microbial genomes shed light on interconnected biogeochemical processes in an aquifer system.</title>
        <authorList>
            <person name="Anantharaman K."/>
            <person name="Brown C.T."/>
            <person name="Hug L.A."/>
            <person name="Sharon I."/>
            <person name="Castelle C.J."/>
            <person name="Probst A.J."/>
            <person name="Thomas B.C."/>
            <person name="Singh A."/>
            <person name="Wilkins M.J."/>
            <person name="Karaoz U."/>
            <person name="Brodie E.L."/>
            <person name="Williams K.H."/>
            <person name="Hubbard S.S."/>
            <person name="Banfield J.F."/>
        </authorList>
    </citation>
    <scope>NUCLEOTIDE SEQUENCE [LARGE SCALE GENOMIC DNA]</scope>
</reference>